<organism evidence="1 2">
    <name type="scientific">Nostoc flagelliforme FACHB-838</name>
    <dbReference type="NCBI Taxonomy" id="2692904"/>
    <lineage>
        <taxon>Bacteria</taxon>
        <taxon>Bacillati</taxon>
        <taxon>Cyanobacteriota</taxon>
        <taxon>Cyanophyceae</taxon>
        <taxon>Nostocales</taxon>
        <taxon>Nostocaceae</taxon>
        <taxon>Nostoc</taxon>
    </lineage>
</organism>
<dbReference type="EMBL" id="JACJSI010000094">
    <property type="protein sequence ID" value="MBD2533398.1"/>
    <property type="molecule type" value="Genomic_DNA"/>
</dbReference>
<evidence type="ECO:0000313" key="2">
    <source>
        <dbReference type="Proteomes" id="UP000623440"/>
    </source>
</evidence>
<keyword evidence="2" id="KW-1185">Reference proteome</keyword>
<dbReference type="Proteomes" id="UP000623440">
    <property type="component" value="Unassembled WGS sequence"/>
</dbReference>
<protein>
    <submittedName>
        <fullName evidence="1">Uncharacterized protein</fullName>
    </submittedName>
</protein>
<sequence>MSFEEEYQDVLHNIESAIVMYYREHPDLIDAEVEAALEWLSKSYSAEAQGKTSSYRKPKGNSALVVEAVKVVCDWRLGREKLPATDEKGKRVELDIESKTPSEIVACLKRIKSSIKLWTKKGGRQGYLNFVKQYIPQEATFVKKEKKNPLSALLGLFKRQ</sequence>
<evidence type="ECO:0000313" key="1">
    <source>
        <dbReference type="EMBL" id="MBD2533398.1"/>
    </source>
</evidence>
<gene>
    <name evidence="1" type="ORF">H6G97_29090</name>
</gene>
<comment type="caution">
    <text evidence="1">The sequence shown here is derived from an EMBL/GenBank/DDBJ whole genome shotgun (WGS) entry which is preliminary data.</text>
</comment>
<reference evidence="1 2" key="1">
    <citation type="journal article" date="2020" name="ISME J.">
        <title>Comparative genomics reveals insights into cyanobacterial evolution and habitat adaptation.</title>
        <authorList>
            <person name="Chen M.Y."/>
            <person name="Teng W.K."/>
            <person name="Zhao L."/>
            <person name="Hu C.X."/>
            <person name="Zhou Y.K."/>
            <person name="Han B.P."/>
            <person name="Song L.R."/>
            <person name="Shu W.S."/>
        </authorList>
    </citation>
    <scope>NUCLEOTIDE SEQUENCE [LARGE SCALE GENOMIC DNA]</scope>
    <source>
        <strain evidence="1 2">FACHB-838</strain>
    </source>
</reference>
<proteinExistence type="predicted"/>
<name>A0ABR8DYE8_9NOSO</name>
<dbReference type="RefSeq" id="WP_190943969.1">
    <property type="nucleotide sequence ID" value="NZ_JACJSI010000094.1"/>
</dbReference>
<accession>A0ABR8DYE8</accession>